<feature type="compositionally biased region" description="Basic and acidic residues" evidence="1">
    <location>
        <begin position="98"/>
        <end position="110"/>
    </location>
</feature>
<protein>
    <submittedName>
        <fullName evidence="2">Uncharacterized protein</fullName>
    </submittedName>
</protein>
<feature type="region of interest" description="Disordered" evidence="1">
    <location>
        <begin position="89"/>
        <end position="116"/>
    </location>
</feature>
<proteinExistence type="predicted"/>
<dbReference type="EMBL" id="JBCLYO010000004">
    <property type="protein sequence ID" value="KAL0090234.1"/>
    <property type="molecule type" value="Genomic_DNA"/>
</dbReference>
<gene>
    <name evidence="2" type="ORF">J3Q64DRAFT_1831920</name>
</gene>
<sequence length="116" mass="13109">MANEEGEYKFSNLGIARHPPRYPLVDEEEDALCLFTGMKSKDAVEFKENCVGIVGFFYGALKNRQKGGDLLVVDVNEFQTFQHISSETQTDVIAQMDSHTDKYGTPKDQKTNNNKQ</sequence>
<accession>A0ABR3B4Q5</accession>
<keyword evidence="3" id="KW-1185">Reference proteome</keyword>
<organism evidence="2 3">
    <name type="scientific">Phycomyces blakesleeanus</name>
    <dbReference type="NCBI Taxonomy" id="4837"/>
    <lineage>
        <taxon>Eukaryota</taxon>
        <taxon>Fungi</taxon>
        <taxon>Fungi incertae sedis</taxon>
        <taxon>Mucoromycota</taxon>
        <taxon>Mucoromycotina</taxon>
        <taxon>Mucoromycetes</taxon>
        <taxon>Mucorales</taxon>
        <taxon>Phycomycetaceae</taxon>
        <taxon>Phycomyces</taxon>
    </lineage>
</organism>
<name>A0ABR3B4Q5_PHYBL</name>
<evidence type="ECO:0000313" key="3">
    <source>
        <dbReference type="Proteomes" id="UP001448207"/>
    </source>
</evidence>
<dbReference type="Proteomes" id="UP001448207">
    <property type="component" value="Unassembled WGS sequence"/>
</dbReference>
<evidence type="ECO:0000256" key="1">
    <source>
        <dbReference type="SAM" id="MobiDB-lite"/>
    </source>
</evidence>
<comment type="caution">
    <text evidence="2">The sequence shown here is derived from an EMBL/GenBank/DDBJ whole genome shotgun (WGS) entry which is preliminary data.</text>
</comment>
<evidence type="ECO:0000313" key="2">
    <source>
        <dbReference type="EMBL" id="KAL0090234.1"/>
    </source>
</evidence>
<reference evidence="2 3" key="1">
    <citation type="submission" date="2024-04" db="EMBL/GenBank/DDBJ databases">
        <title>Symmetric and asymmetric DNA N6-adenine methylation regulates different biological responses in Mucorales.</title>
        <authorList>
            <consortium name="Lawrence Berkeley National Laboratory"/>
            <person name="Lax C."/>
            <person name="Mondo S.J."/>
            <person name="Osorio-Concepcion M."/>
            <person name="Muszewska A."/>
            <person name="Corrochano-Luque M."/>
            <person name="Gutierrez G."/>
            <person name="Riley R."/>
            <person name="Lipzen A."/>
            <person name="Guo J."/>
            <person name="Hundley H."/>
            <person name="Amirebrahimi M."/>
            <person name="Ng V."/>
            <person name="Lorenzo-Gutierrez D."/>
            <person name="Binder U."/>
            <person name="Yang J."/>
            <person name="Song Y."/>
            <person name="Canovas D."/>
            <person name="Navarro E."/>
            <person name="Freitag M."/>
            <person name="Gabaldon T."/>
            <person name="Grigoriev I.V."/>
            <person name="Corrochano L.M."/>
            <person name="Nicolas F.E."/>
            <person name="Garre V."/>
        </authorList>
    </citation>
    <scope>NUCLEOTIDE SEQUENCE [LARGE SCALE GENOMIC DNA]</scope>
    <source>
        <strain evidence="2 3">L51</strain>
    </source>
</reference>